<accession>A0AAJ6MUJ2</accession>
<dbReference type="AlphaFoldDB" id="A0AAJ6MUJ2"/>
<dbReference type="EMBL" id="CP134081">
    <property type="protein sequence ID" value="WNC10723.1"/>
    <property type="molecule type" value="Genomic_DNA"/>
</dbReference>
<proteinExistence type="predicted"/>
<dbReference type="Gene3D" id="3.40.50.11550">
    <property type="match status" value="1"/>
</dbReference>
<organism evidence="2 3">
    <name type="scientific">Pseudomonas coleopterorum</name>
    <dbReference type="NCBI Taxonomy" id="1605838"/>
    <lineage>
        <taxon>Bacteria</taxon>
        <taxon>Pseudomonadati</taxon>
        <taxon>Pseudomonadota</taxon>
        <taxon>Gammaproteobacteria</taxon>
        <taxon>Pseudomonadales</taxon>
        <taxon>Pseudomonadaceae</taxon>
        <taxon>Pseudomonas</taxon>
    </lineage>
</organism>
<feature type="domain" description="Dermonecrotic toxin N-terminal" evidence="1">
    <location>
        <begin position="23"/>
        <end position="279"/>
    </location>
</feature>
<dbReference type="Pfam" id="PF20178">
    <property type="entry name" value="ToxA_N"/>
    <property type="match status" value="1"/>
</dbReference>
<dbReference type="SUPFAM" id="SSF159501">
    <property type="entry name" value="EreA/ChaN-like"/>
    <property type="match status" value="1"/>
</dbReference>
<dbReference type="RefSeq" id="WP_310792435.1">
    <property type="nucleotide sequence ID" value="NZ_CP134081.1"/>
</dbReference>
<evidence type="ECO:0000313" key="2">
    <source>
        <dbReference type="EMBL" id="WNC10723.1"/>
    </source>
</evidence>
<dbReference type="InterPro" id="IPR046673">
    <property type="entry name" value="ToxA_N"/>
</dbReference>
<dbReference type="Proteomes" id="UP001258207">
    <property type="component" value="Chromosome"/>
</dbReference>
<dbReference type="CDD" id="cd14729">
    <property type="entry name" value="RtxA-like"/>
    <property type="match status" value="1"/>
</dbReference>
<reference evidence="2" key="1">
    <citation type="submission" date="2023-09" db="EMBL/GenBank/DDBJ databases">
        <title>First report of Pseudomonas coleopterorum DJ13 causing leaf spot on Rhododendron pulchrum Sweet in China.</title>
        <authorList>
            <person name="Zhang Y."/>
        </authorList>
    </citation>
    <scope>NUCLEOTIDE SEQUENCE</scope>
    <source>
        <strain evidence="2">DJ13</strain>
    </source>
</reference>
<evidence type="ECO:0000313" key="3">
    <source>
        <dbReference type="Proteomes" id="UP001258207"/>
    </source>
</evidence>
<gene>
    <name evidence="2" type="ORF">RI108_04660</name>
</gene>
<sequence length="864" mass="95184">MTDAHSDTQAGGALAALAQQLTEQLPDLHEMAVAAATRLLTSMGVDAHPDTFYWHRFDNAQSSHRAFSGYAHKGPPSETMTFTELLMQRFRASDQDNADLLHVMGGFYTANAQAQWFDERNEVRLEPDKVLSALWKVDFAASYQAVLTKFWTDNEQGVSTLIRINCLSAAIEACQAGELTRPQVQWVFDGMGCADAMAPTLGDLSGQRLPIGSVTVDALQIAGHAFTSVLCFNRPTGERLLYLAGRDTAFQAFADHAAVEKWLYQQLQNVQSRERLLDHGRLLEPAAALARTRSLALLAKKPMKQFAAKVAWPPIAIDAAHWLRTRTREQMEAEARLQLHSNSELRKQLWIGYLGAGAHLFGSAAMVNWPIALIVVLASAGRFALNVERAVNAAQTVDRRSALYASIVSGIELLLNTTLLIPAQVPDIGDLQPLQAPAHAAEQTPLLPDTQGLLDVGGQPTIRLRGNLYRARYDTNLRCWLIIDPQRPFAFTGNYPVRFNEQLEWELTPSGCLRGGGGCMSVSGEVELEPPPVSYVQFERSPTRYEVPLVARAAIRELLSDQFRKMLSGDYFDPYTPLNPVLDSLNKLRAELIEDANAFIAQWRSPGRSPVPVPDPSLPPYIAVRRLLEESRGLVIGESHQAIASKQFLIENMPALARDGVETLYMEHLMTDLHQAELDQVASDGRLPSQLQDYLRDQDVGHHTDPAQRYNFTTLVQAARGEGIHVRALDCAASYRLDGMDDLYNVGGTLRHKVFSYHASRVIAARGGLPGSGKWIALVGDTHASTYKGVPGLAQLHDVTALRIVDAGAGQQTRITLDPGEYYLPSMGHPDGVVKADWRLALKVREAPFTYLDPSLAPPGVIRP</sequence>
<name>A0AAJ6MUJ2_9PSED</name>
<evidence type="ECO:0000259" key="1">
    <source>
        <dbReference type="Pfam" id="PF20178"/>
    </source>
</evidence>
<protein>
    <submittedName>
        <fullName evidence="2">Membrane-targeted effector domain-containing toxin</fullName>
    </submittedName>
</protein>